<dbReference type="InterPro" id="IPR035985">
    <property type="entry name" value="Ubiquitin-activating_enz"/>
</dbReference>
<dbReference type="CDD" id="cd01483">
    <property type="entry name" value="E1_enzyme_family"/>
    <property type="match status" value="1"/>
</dbReference>
<dbReference type="InterPro" id="IPR000594">
    <property type="entry name" value="ThiF_NAD_FAD-bd"/>
</dbReference>
<organism evidence="3 4">
    <name type="scientific">Candidatus Contendobacter odensis Run_B_J11</name>
    <dbReference type="NCBI Taxonomy" id="1400861"/>
    <lineage>
        <taxon>Bacteria</taxon>
        <taxon>Pseudomonadati</taxon>
        <taxon>Pseudomonadota</taxon>
        <taxon>Gammaproteobacteria</taxon>
        <taxon>Candidatus Competibacteraceae</taxon>
        <taxon>Candidatus Contendibacter</taxon>
    </lineage>
</organism>
<proteinExistence type="predicted"/>
<keyword evidence="4" id="KW-1185">Reference proteome</keyword>
<dbReference type="InterPro" id="IPR029479">
    <property type="entry name" value="Nitroreductase"/>
</dbReference>
<evidence type="ECO:0000259" key="1">
    <source>
        <dbReference type="Pfam" id="PF00881"/>
    </source>
</evidence>
<dbReference type="EMBL" id="CBTK010000187">
    <property type="protein sequence ID" value="CDH45601.1"/>
    <property type="molecule type" value="Genomic_DNA"/>
</dbReference>
<dbReference type="Proteomes" id="UP000019184">
    <property type="component" value="Unassembled WGS sequence"/>
</dbReference>
<dbReference type="PANTHER" id="PTHR43267">
    <property type="entry name" value="TRNA THREONYLCARBAMOYLADENOSINE DEHYDRATASE"/>
    <property type="match status" value="1"/>
</dbReference>
<gene>
    <name evidence="3" type="ORF">BN874_2670007</name>
</gene>
<dbReference type="NCBIfam" id="NF006077">
    <property type="entry name" value="PRK08223.1"/>
    <property type="match status" value="1"/>
</dbReference>
<dbReference type="SUPFAM" id="SSF55469">
    <property type="entry name" value="FMN-dependent nitroreductase-like"/>
    <property type="match status" value="1"/>
</dbReference>
<evidence type="ECO:0000259" key="2">
    <source>
        <dbReference type="Pfam" id="PF00899"/>
    </source>
</evidence>
<evidence type="ECO:0000313" key="3">
    <source>
        <dbReference type="EMBL" id="CDH45601.1"/>
    </source>
</evidence>
<sequence>MTTFHYQTAFSRNIGWVTETEQALLRGKRVAIAGMGGVGGAHLLTLARLGIGAFHIADLDTFELANFNRQAGAMVSTLGQPKVEALARQARDINPELDLQLFPQGVSAANVDEFLNDVDLFVDGLDFFVPEVRSLVFARCYEKGIPAITAGPIGMGAPYLIFLPGRMSFEDYFQFAGLPVERQYVNFLLGLTPKAWHRAYLVDPNRLDLANRRGPSTTMACQLCAGIVGIEALKILLHRQPVYAAPWYHLFDAYRGGYVRGQLRWGNRGPLQTLKRQLAYRMVEQRLAREAAQPPCEPEFVPRTDLEHILDLARWAPSGDNTQPWRFEILNERHLVVHGFDTRHEIVYDLQGHASQLALGGLLETIDSAAQGRGLHCEVQRREGLPETRPTFDVKFSAIPAEQHPLEKAIRARCTQRRAMDRRPLGSRERNALEAAVGADYRVFWLEGKETLRKMAHLLFDNAEIRLTMPEAYPVHKAIIEWNAQFSRDRIPDQAVGLDPVALRLMRWALQSWGRVRFLNTWLGGTLLPRLQLDVLPALNCAAHFVIVAKMPLQTGDDYVAGGRVMQRFWLTATDLGLQFQPEMTPLIFASYIYNDVVFSASPRSLERARQLVKRMEDLMGPEACRQGVYMGRVGFGPAPVARSIRLTVDELIMRRIP</sequence>
<dbReference type="AlphaFoldDB" id="A0A7U7GBY9"/>
<dbReference type="PANTHER" id="PTHR43267:SF1">
    <property type="entry name" value="TRNA THREONYLCARBAMOYLADENOSINE DEHYDRATASE"/>
    <property type="match status" value="1"/>
</dbReference>
<dbReference type="RefSeq" id="WP_034433479.1">
    <property type="nucleotide sequence ID" value="NZ_CBTK010000187.1"/>
</dbReference>
<dbReference type="GO" id="GO:0016491">
    <property type="term" value="F:oxidoreductase activity"/>
    <property type="evidence" value="ECO:0007669"/>
    <property type="project" value="InterPro"/>
</dbReference>
<feature type="domain" description="THIF-type NAD/FAD binding fold" evidence="2">
    <location>
        <begin position="11"/>
        <end position="256"/>
    </location>
</feature>
<dbReference type="InterPro" id="IPR045886">
    <property type="entry name" value="ThiF/MoeB/HesA"/>
</dbReference>
<dbReference type="OrthoDB" id="272552at2"/>
<dbReference type="GO" id="GO:0061503">
    <property type="term" value="F:tRNA threonylcarbamoyladenosine dehydratase"/>
    <property type="evidence" value="ECO:0007669"/>
    <property type="project" value="TreeGrafter"/>
</dbReference>
<name>A0A7U7GBY9_9GAMM</name>
<accession>A0A7U7GBY9</accession>
<comment type="caution">
    <text evidence="3">The sequence shown here is derived from an EMBL/GenBank/DDBJ whole genome shotgun (WGS) entry which is preliminary data.</text>
</comment>
<feature type="domain" description="Nitroreductase" evidence="1">
    <location>
        <begin position="298"/>
        <end position="351"/>
    </location>
</feature>
<dbReference type="GO" id="GO:0008641">
    <property type="term" value="F:ubiquitin-like modifier activating enzyme activity"/>
    <property type="evidence" value="ECO:0007669"/>
    <property type="project" value="InterPro"/>
</dbReference>
<dbReference type="GO" id="GO:0061504">
    <property type="term" value="P:cyclic threonylcarbamoyladenosine biosynthetic process"/>
    <property type="evidence" value="ECO:0007669"/>
    <property type="project" value="TreeGrafter"/>
</dbReference>
<dbReference type="Gene3D" id="3.40.109.10">
    <property type="entry name" value="NADH Oxidase"/>
    <property type="match status" value="2"/>
</dbReference>
<dbReference type="Pfam" id="PF00881">
    <property type="entry name" value="Nitroreductase"/>
    <property type="match status" value="1"/>
</dbReference>
<reference evidence="3 4" key="1">
    <citation type="journal article" date="2014" name="ISME J.">
        <title>Candidatus Competibacter-lineage genomes retrieved from metagenomes reveal functional metabolic diversity.</title>
        <authorList>
            <person name="McIlroy S.J."/>
            <person name="Albertsen M."/>
            <person name="Andresen E.K."/>
            <person name="Saunders A.M."/>
            <person name="Kristiansen R."/>
            <person name="Stokholm-Bjerregaard M."/>
            <person name="Nielsen K.L."/>
            <person name="Nielsen P.H."/>
        </authorList>
    </citation>
    <scope>NUCLEOTIDE SEQUENCE [LARGE SCALE GENOMIC DNA]</scope>
    <source>
        <strain evidence="3 4">Run_B_J11</strain>
    </source>
</reference>
<protein>
    <submittedName>
        <fullName evidence="3">UBA/THIF-type NAD/FAD binding protein</fullName>
    </submittedName>
</protein>
<dbReference type="Pfam" id="PF00899">
    <property type="entry name" value="ThiF"/>
    <property type="match status" value="1"/>
</dbReference>
<dbReference type="SUPFAM" id="SSF69572">
    <property type="entry name" value="Activating enzymes of the ubiquitin-like proteins"/>
    <property type="match status" value="1"/>
</dbReference>
<evidence type="ECO:0000313" key="4">
    <source>
        <dbReference type="Proteomes" id="UP000019184"/>
    </source>
</evidence>
<dbReference type="Gene3D" id="3.40.50.720">
    <property type="entry name" value="NAD(P)-binding Rossmann-like Domain"/>
    <property type="match status" value="1"/>
</dbReference>
<dbReference type="InterPro" id="IPR000415">
    <property type="entry name" value="Nitroreductase-like"/>
</dbReference>